<keyword evidence="4 6" id="KW-1133">Transmembrane helix</keyword>
<reference evidence="7 8" key="1">
    <citation type="submission" date="2024-09" db="EMBL/GenBank/DDBJ databases">
        <title>Chromosome-scale assembly of Riccia fluitans.</title>
        <authorList>
            <person name="Paukszto L."/>
            <person name="Sawicki J."/>
            <person name="Karawczyk K."/>
            <person name="Piernik-Szablinska J."/>
            <person name="Szczecinska M."/>
            <person name="Mazdziarz M."/>
        </authorList>
    </citation>
    <scope>NUCLEOTIDE SEQUENCE [LARGE SCALE GENOMIC DNA]</scope>
    <source>
        <strain evidence="7">Rf_01</strain>
        <tissue evidence="7">Aerial parts of the thallus</tissue>
    </source>
</reference>
<proteinExistence type="inferred from homology"/>
<organism evidence="7 8">
    <name type="scientific">Riccia fluitans</name>
    <dbReference type="NCBI Taxonomy" id="41844"/>
    <lineage>
        <taxon>Eukaryota</taxon>
        <taxon>Viridiplantae</taxon>
        <taxon>Streptophyta</taxon>
        <taxon>Embryophyta</taxon>
        <taxon>Marchantiophyta</taxon>
        <taxon>Marchantiopsida</taxon>
        <taxon>Marchantiidae</taxon>
        <taxon>Marchantiales</taxon>
        <taxon>Ricciaceae</taxon>
        <taxon>Riccia</taxon>
    </lineage>
</organism>
<evidence type="ECO:0000313" key="8">
    <source>
        <dbReference type="Proteomes" id="UP001605036"/>
    </source>
</evidence>
<evidence type="ECO:0000256" key="3">
    <source>
        <dbReference type="ARBA" id="ARBA00022692"/>
    </source>
</evidence>
<evidence type="ECO:0000256" key="4">
    <source>
        <dbReference type="ARBA" id="ARBA00022989"/>
    </source>
</evidence>
<dbReference type="InterPro" id="IPR002781">
    <property type="entry name" value="TM_pro_TauE-like"/>
</dbReference>
<evidence type="ECO:0000256" key="2">
    <source>
        <dbReference type="ARBA" id="ARBA00009142"/>
    </source>
</evidence>
<gene>
    <name evidence="7" type="ORF">R1flu_015187</name>
</gene>
<evidence type="ECO:0000256" key="1">
    <source>
        <dbReference type="ARBA" id="ARBA00004141"/>
    </source>
</evidence>
<keyword evidence="5 6" id="KW-0472">Membrane</keyword>
<feature type="transmembrane region" description="Helical" evidence="6">
    <location>
        <begin position="154"/>
        <end position="175"/>
    </location>
</feature>
<comment type="subcellular location">
    <subcellularLocation>
        <location evidence="1">Membrane</location>
        <topology evidence="1">Multi-pass membrane protein</topology>
    </subcellularLocation>
</comment>
<keyword evidence="3 6" id="KW-0812">Transmembrane</keyword>
<comment type="similarity">
    <text evidence="2">Belongs to the 4-toluene sulfonate uptake permease (TSUP) (TC 2.A.102) family.</text>
</comment>
<dbReference type="Proteomes" id="UP001605036">
    <property type="component" value="Unassembled WGS sequence"/>
</dbReference>
<evidence type="ECO:0000256" key="6">
    <source>
        <dbReference type="SAM" id="Phobius"/>
    </source>
</evidence>
<dbReference type="AlphaFoldDB" id="A0ABD1YIN7"/>
<keyword evidence="8" id="KW-1185">Reference proteome</keyword>
<dbReference type="GO" id="GO:0016020">
    <property type="term" value="C:membrane"/>
    <property type="evidence" value="ECO:0007669"/>
    <property type="project" value="UniProtKB-SubCell"/>
</dbReference>
<sequence>MKLYSAVPLTLIVFSIFVIVCSGSPVKNEEPVSAACARKSLTWQGEQWSLKSLLRAAVNSNGADDEDVDRDKWPKLELNWKLVVGSVVGFIGSALGSAGGVGGGAYYLTMLNLFIGFDAKISTALSKSMVMGAAVAATLFNLNEKHPHDDRLPVLDYSMALLFQPLLLLGISIGVLFNVLLPQWLITVLFCIVIGDISRKGIKKANKLSLQEKTLLLKSSQGSDHGDYIAVPSEVESIIENGAGVIITPKAGYVILWGKLGILLVTWSIFCLLQVSKLYVPTCSAWYWTLDILQIPIAVGVTVYEALDCRRKEQIKHHDVHSDTEETHAPEAGIWKNIKSSAYGLAAGFIGGLLGVGGGGIMGPAFLELGLPPQVASATASFNMVFSSSLSVVEYWLLGRLPAAFAVYCISLAALSSIFGQLWIKRLVGATGKASYIVYCLAYSILFSGVVLAGFGAVNNYRTWRSGGYMGFHSICSAH</sequence>
<feature type="transmembrane region" description="Helical" evidence="6">
    <location>
        <begin position="121"/>
        <end position="142"/>
    </location>
</feature>
<evidence type="ECO:0000256" key="5">
    <source>
        <dbReference type="ARBA" id="ARBA00023136"/>
    </source>
</evidence>
<feature type="transmembrane region" description="Helical" evidence="6">
    <location>
        <begin position="342"/>
        <end position="363"/>
    </location>
</feature>
<feature type="transmembrane region" description="Helical" evidence="6">
    <location>
        <begin position="260"/>
        <end position="280"/>
    </location>
</feature>
<feature type="transmembrane region" description="Helical" evidence="6">
    <location>
        <begin position="82"/>
        <end position="109"/>
    </location>
</feature>
<evidence type="ECO:0000313" key="7">
    <source>
        <dbReference type="EMBL" id="KAL2630501.1"/>
    </source>
</evidence>
<feature type="transmembrane region" description="Helical" evidence="6">
    <location>
        <begin position="6"/>
        <end position="23"/>
    </location>
</feature>
<protein>
    <recommendedName>
        <fullName evidence="9">Sulfite exporter TauE/SafE family protein</fullName>
    </recommendedName>
</protein>
<comment type="caution">
    <text evidence="7">The sequence shown here is derived from an EMBL/GenBank/DDBJ whole genome shotgun (WGS) entry which is preliminary data.</text>
</comment>
<feature type="transmembrane region" description="Helical" evidence="6">
    <location>
        <begin position="375"/>
        <end position="398"/>
    </location>
</feature>
<feature type="transmembrane region" description="Helical" evidence="6">
    <location>
        <begin position="436"/>
        <end position="458"/>
    </location>
</feature>
<dbReference type="EMBL" id="JBHFFA010000004">
    <property type="protein sequence ID" value="KAL2630501.1"/>
    <property type="molecule type" value="Genomic_DNA"/>
</dbReference>
<dbReference type="PANTHER" id="PTHR14255">
    <property type="entry name" value="CEREBLON"/>
    <property type="match status" value="1"/>
</dbReference>
<name>A0ABD1YIN7_9MARC</name>
<feature type="transmembrane region" description="Helical" evidence="6">
    <location>
        <begin position="405"/>
        <end position="424"/>
    </location>
</feature>
<dbReference type="Pfam" id="PF01925">
    <property type="entry name" value="TauE"/>
    <property type="match status" value="2"/>
</dbReference>
<dbReference type="PANTHER" id="PTHR14255:SF1">
    <property type="entry name" value="SULFITE EXPORTER TAUE_SAFE FAMILY PROTEIN 3"/>
    <property type="match status" value="1"/>
</dbReference>
<evidence type="ECO:0008006" key="9">
    <source>
        <dbReference type="Google" id="ProtNLM"/>
    </source>
</evidence>
<accession>A0ABD1YIN7</accession>
<feature type="transmembrane region" description="Helical" evidence="6">
    <location>
        <begin position="286"/>
        <end position="307"/>
    </location>
</feature>